<dbReference type="AlphaFoldDB" id="A0A7K0K1Z3"/>
<reference evidence="1 2" key="1">
    <citation type="submission" date="2019-08" db="EMBL/GenBank/DDBJ databases">
        <title>In-depth cultivation of the pig gut microbiome towards novel bacterial diversity and tailored functional studies.</title>
        <authorList>
            <person name="Wylensek D."/>
            <person name="Hitch T.C.A."/>
            <person name="Clavel T."/>
        </authorList>
    </citation>
    <scope>NUCLEOTIDE SEQUENCE [LARGE SCALE GENOMIC DNA]</scope>
    <source>
        <strain evidence="1 2">RF-GAM-744-WT-7</strain>
    </source>
</reference>
<protein>
    <submittedName>
        <fullName evidence="1">Uncharacterized protein</fullName>
    </submittedName>
</protein>
<dbReference type="RefSeq" id="WP_154544206.1">
    <property type="nucleotide sequence ID" value="NZ_VUMY01000006.1"/>
</dbReference>
<gene>
    <name evidence="1" type="ORF">FYJ63_04530</name>
</gene>
<organism evidence="1 2">
    <name type="scientific">Mobiluncus porci</name>
    <dbReference type="NCBI Taxonomy" id="2652278"/>
    <lineage>
        <taxon>Bacteria</taxon>
        <taxon>Bacillati</taxon>
        <taxon>Actinomycetota</taxon>
        <taxon>Actinomycetes</taxon>
        <taxon>Actinomycetales</taxon>
        <taxon>Actinomycetaceae</taxon>
        <taxon>Mobiluncus</taxon>
    </lineage>
</organism>
<proteinExistence type="predicted"/>
<accession>A0A7K0K1Z3</accession>
<name>A0A7K0K1Z3_9ACTO</name>
<evidence type="ECO:0000313" key="1">
    <source>
        <dbReference type="EMBL" id="MST49501.1"/>
    </source>
</evidence>
<evidence type="ECO:0000313" key="2">
    <source>
        <dbReference type="Proteomes" id="UP000442535"/>
    </source>
</evidence>
<dbReference type="EMBL" id="VUMY01000006">
    <property type="protein sequence ID" value="MST49501.1"/>
    <property type="molecule type" value="Genomic_DNA"/>
</dbReference>
<sequence>MAKLKTFTDGEVLTAADVNAYLVNDPDLYNNGQAELRALIEQGFGPSIAEIESLKTRVQTVETSYAEIVPKIQEIIKYPPFVKAVEVSIYVEGTPGRTANVYKYPEIRAVERDKNCVDISSPYPIFSYVLKWQDIDQKSMRMSGNICKDLPTNITIGHTAITEIIYLHILVPKDHA</sequence>
<comment type="caution">
    <text evidence="1">The sequence shown here is derived from an EMBL/GenBank/DDBJ whole genome shotgun (WGS) entry which is preliminary data.</text>
</comment>
<keyword evidence="2" id="KW-1185">Reference proteome</keyword>
<dbReference type="Proteomes" id="UP000442535">
    <property type="component" value="Unassembled WGS sequence"/>
</dbReference>